<comment type="cofactor">
    <cofactor evidence="1">
        <name>Ca(2+)</name>
        <dbReference type="ChEBI" id="CHEBI:29108"/>
    </cofactor>
</comment>
<evidence type="ECO:0000256" key="1">
    <source>
        <dbReference type="ARBA" id="ARBA00001913"/>
    </source>
</evidence>
<evidence type="ECO:0000259" key="7">
    <source>
        <dbReference type="Pfam" id="PF00884"/>
    </source>
</evidence>
<dbReference type="CDD" id="cd16144">
    <property type="entry name" value="ARS_like"/>
    <property type="match status" value="1"/>
</dbReference>
<dbReference type="Proteomes" id="UP000184287">
    <property type="component" value="Unassembled WGS sequence"/>
</dbReference>
<keyword evidence="6" id="KW-0106">Calcium</keyword>
<dbReference type="PANTHER" id="PTHR42693">
    <property type="entry name" value="ARYLSULFATASE FAMILY MEMBER"/>
    <property type="match status" value="1"/>
</dbReference>
<gene>
    <name evidence="8" type="ORF">SAMN04488522_103649</name>
</gene>
<dbReference type="GO" id="GO:0046872">
    <property type="term" value="F:metal ion binding"/>
    <property type="evidence" value="ECO:0007669"/>
    <property type="project" value="UniProtKB-KW"/>
</dbReference>
<dbReference type="Gene3D" id="3.30.1120.10">
    <property type="match status" value="1"/>
</dbReference>
<name>A0A1M5EH38_9SPHI</name>
<feature type="domain" description="Sulfatase N-terminal" evidence="7">
    <location>
        <begin position="29"/>
        <end position="385"/>
    </location>
</feature>
<organism evidence="8 9">
    <name type="scientific">Pedobacter caeni</name>
    <dbReference type="NCBI Taxonomy" id="288992"/>
    <lineage>
        <taxon>Bacteria</taxon>
        <taxon>Pseudomonadati</taxon>
        <taxon>Bacteroidota</taxon>
        <taxon>Sphingobacteriia</taxon>
        <taxon>Sphingobacteriales</taxon>
        <taxon>Sphingobacteriaceae</taxon>
        <taxon>Pedobacter</taxon>
    </lineage>
</organism>
<evidence type="ECO:0000313" key="9">
    <source>
        <dbReference type="Proteomes" id="UP000184287"/>
    </source>
</evidence>
<dbReference type="InterPro" id="IPR000917">
    <property type="entry name" value="Sulfatase_N"/>
</dbReference>
<keyword evidence="5" id="KW-0378">Hydrolase</keyword>
<dbReference type="Gene3D" id="3.40.720.10">
    <property type="entry name" value="Alkaline Phosphatase, subunit A"/>
    <property type="match status" value="1"/>
</dbReference>
<reference evidence="9" key="1">
    <citation type="submission" date="2016-11" db="EMBL/GenBank/DDBJ databases">
        <authorList>
            <person name="Varghese N."/>
            <person name="Submissions S."/>
        </authorList>
    </citation>
    <scope>NUCLEOTIDE SEQUENCE [LARGE SCALE GENOMIC DNA]</scope>
    <source>
        <strain evidence="9">DSM 16990</strain>
    </source>
</reference>
<dbReference type="STRING" id="288992.SAMN04488522_103649"/>
<comment type="similarity">
    <text evidence="2">Belongs to the sulfatase family.</text>
</comment>
<evidence type="ECO:0000256" key="6">
    <source>
        <dbReference type="ARBA" id="ARBA00022837"/>
    </source>
</evidence>
<protein>
    <submittedName>
        <fullName evidence="8">Arylsulfatase A</fullName>
    </submittedName>
</protein>
<dbReference type="PROSITE" id="PS00523">
    <property type="entry name" value="SULFATASE_1"/>
    <property type="match status" value="1"/>
</dbReference>
<keyword evidence="4" id="KW-0732">Signal</keyword>
<proteinExistence type="inferred from homology"/>
<evidence type="ECO:0000256" key="5">
    <source>
        <dbReference type="ARBA" id="ARBA00022801"/>
    </source>
</evidence>
<keyword evidence="9" id="KW-1185">Reference proteome</keyword>
<dbReference type="GO" id="GO:0004065">
    <property type="term" value="F:arylsulfatase activity"/>
    <property type="evidence" value="ECO:0007669"/>
    <property type="project" value="TreeGrafter"/>
</dbReference>
<keyword evidence="3" id="KW-0479">Metal-binding</keyword>
<evidence type="ECO:0000256" key="2">
    <source>
        <dbReference type="ARBA" id="ARBA00008779"/>
    </source>
</evidence>
<dbReference type="PANTHER" id="PTHR42693:SF42">
    <property type="entry name" value="ARYLSULFATASE G"/>
    <property type="match status" value="1"/>
</dbReference>
<accession>A0A1M5EH38</accession>
<dbReference type="SUPFAM" id="SSF53649">
    <property type="entry name" value="Alkaline phosphatase-like"/>
    <property type="match status" value="1"/>
</dbReference>
<dbReference type="InterPro" id="IPR017850">
    <property type="entry name" value="Alkaline_phosphatase_core_sf"/>
</dbReference>
<dbReference type="InterPro" id="IPR024607">
    <property type="entry name" value="Sulfatase_CS"/>
</dbReference>
<dbReference type="InterPro" id="IPR050738">
    <property type="entry name" value="Sulfatase"/>
</dbReference>
<dbReference type="AlphaFoldDB" id="A0A1M5EH38"/>
<evidence type="ECO:0000256" key="3">
    <source>
        <dbReference type="ARBA" id="ARBA00022723"/>
    </source>
</evidence>
<dbReference type="Pfam" id="PF00884">
    <property type="entry name" value="Sulfatase"/>
    <property type="match status" value="1"/>
</dbReference>
<dbReference type="RefSeq" id="WP_200800971.1">
    <property type="nucleotide sequence ID" value="NZ_FQUQ01000003.1"/>
</dbReference>
<evidence type="ECO:0000313" key="8">
    <source>
        <dbReference type="EMBL" id="SHF78555.1"/>
    </source>
</evidence>
<dbReference type="EMBL" id="FQUQ01000003">
    <property type="protein sequence ID" value="SHF78555.1"/>
    <property type="molecule type" value="Genomic_DNA"/>
</dbReference>
<evidence type="ECO:0000256" key="4">
    <source>
        <dbReference type="ARBA" id="ARBA00022729"/>
    </source>
</evidence>
<sequence length="513" mass="57060">MKYSSKGLIFSLFISLIFTFDSYAQQQRPNIIVFLVDDMGWQDTSVPFWTETTPLNKRYHTPNMERLAKEGMKFTNAYATPVCTPSRISMLTGMNAAHHKVTNWTSPQNNVSSDNDDEQFLPAKWNYSGLSPKADVPNTIYATPFPQLLKDAGYFTIHVGKAHWASIGTVGASPYNLGFMVNIGGHAAGHPQSYLAQDFYGNKPGKNTLQSVPDLEEYYGTETFLTEALTLEALKTLEAPIRNKQPFYLNMAHYAIHSPIQADERFYQKYIDAGLPPVEAKYASLIEGMDKSLGDIMDYLKAEKAEQNTVIIFMSDNGGLSLVPPRAGIAHTQNLPLKAGKGSVNEGGIREPMIVKWPGVVKPSAVASQYVIIEDFFPTILEMAGLKSYKTQQETDGRSFVPVLKNAGFKDDQRALYWHTPNKWVPQDGPGINYKSAIRQGDWKLIYNMRDGSTELYNLKDDIGEQKNQTDAHPEKVRALATKLGIQLKAWDAPMPLVKQSGKAVAMPGQAGN</sequence>